<dbReference type="PATRIC" id="fig|570156.3.peg.1506"/>
<keyword evidence="2" id="KW-0282">Flagellum</keyword>
<dbReference type="EMBL" id="LJTC01000013">
    <property type="protein sequence ID" value="KPM81825.1"/>
    <property type="molecule type" value="Genomic_DNA"/>
</dbReference>
<protein>
    <submittedName>
        <fullName evidence="2">Flagellar biosynthesis protein FlgO</fullName>
    </submittedName>
</protein>
<name>A0A0P7DSC8_9GAMM</name>
<evidence type="ECO:0000313" key="2">
    <source>
        <dbReference type="EMBL" id="KPM81825.1"/>
    </source>
</evidence>
<comment type="caution">
    <text evidence="2">The sequence shown here is derived from an EMBL/GenBank/DDBJ whole genome shotgun (WGS) entry which is preliminary data.</text>
</comment>
<feature type="domain" description="FlgO" evidence="1">
    <location>
        <begin position="79"/>
        <end position="207"/>
    </location>
</feature>
<dbReference type="PROSITE" id="PS51257">
    <property type="entry name" value="PROKAR_LIPOPROTEIN"/>
    <property type="match status" value="1"/>
</dbReference>
<dbReference type="STRING" id="570156.AOG27_17915"/>
<gene>
    <name evidence="2" type="ORF">AOG27_17915</name>
</gene>
<dbReference type="AlphaFoldDB" id="A0A0P7DSC8"/>
<proteinExistence type="predicted"/>
<evidence type="ECO:0000259" key="1">
    <source>
        <dbReference type="Pfam" id="PF17680"/>
    </source>
</evidence>
<organism evidence="2 3">
    <name type="scientific">Pseudoalteromonas lipolytica</name>
    <dbReference type="NCBI Taxonomy" id="570156"/>
    <lineage>
        <taxon>Bacteria</taxon>
        <taxon>Pseudomonadati</taxon>
        <taxon>Pseudomonadota</taxon>
        <taxon>Gammaproteobacteria</taxon>
        <taxon>Alteromonadales</taxon>
        <taxon>Pseudoalteromonadaceae</taxon>
        <taxon>Pseudoalteromonas</taxon>
    </lineage>
</organism>
<evidence type="ECO:0000313" key="3">
    <source>
        <dbReference type="Proteomes" id="UP000050378"/>
    </source>
</evidence>
<keyword evidence="2" id="KW-0969">Cilium</keyword>
<dbReference type="Pfam" id="PF17680">
    <property type="entry name" value="FlgO"/>
    <property type="match status" value="1"/>
</dbReference>
<dbReference type="RefSeq" id="WP_054554365.1">
    <property type="nucleotide sequence ID" value="NZ_LJTC01000013.1"/>
</dbReference>
<reference evidence="2 3" key="1">
    <citation type="submission" date="2015-09" db="EMBL/GenBank/DDBJ databases">
        <title>Draft Genome Sequence of Pseudoalteromonas lipolytica UCD-48B.</title>
        <authorList>
            <person name="Krusor M."/>
            <person name="Coil D.A."/>
            <person name="Lang J.M."/>
            <person name="Eisen J.A."/>
            <person name="Alexiev A."/>
        </authorList>
    </citation>
    <scope>NUCLEOTIDE SEQUENCE [LARGE SCALE GENOMIC DNA]</scope>
    <source>
        <strain evidence="2 3">UCD-48B</strain>
    </source>
</reference>
<dbReference type="OrthoDB" id="6116374at2"/>
<accession>A0A0P7DSC8</accession>
<dbReference type="InterPro" id="IPR041215">
    <property type="entry name" value="FlgO_dom"/>
</dbReference>
<dbReference type="Proteomes" id="UP000050378">
    <property type="component" value="Unassembled WGS sequence"/>
</dbReference>
<sequence>MKGFIFASLTLAISGCQLLPEQSAEPQNTAQSAPPSASTQVDYVAMLQALEQKDMQQDNANHRLFVPYQHHKTVVNYVEQMALELVDTMQQESELGIAITSFVDLDASLKNSSQLGNQLSETMMHQLQKFGFGVVDFKAMDIISVTSRGDFVMSRDVEELAERRIASHVLTGTLIYRPNGVEVNARVINLNSKLVIASAQKVIPYFVLKNESIKSATARVN</sequence>
<keyword evidence="2" id="KW-0966">Cell projection</keyword>